<sequence>MEKHEMKKWCKDHKYRYVLAHTKDGWCCDGFVEHIDDEMVYLAVPHCDNQYDPRGFFPYPPLYPPLYPYPYYPRRRFYRQAFPLAALLGLSLLPFF</sequence>
<reference evidence="1 2" key="1">
    <citation type="submission" date="2021-07" db="EMBL/GenBank/DDBJ databases">
        <title>Paenibacillus radiodurans sp. nov., isolated from the southeastern edge of Tengger Desert.</title>
        <authorList>
            <person name="Zhang G."/>
        </authorList>
    </citation>
    <scope>NUCLEOTIDE SEQUENCE [LARGE SCALE GENOMIC DNA]</scope>
    <source>
        <strain evidence="1 2">CCM 7311</strain>
    </source>
</reference>
<protein>
    <submittedName>
        <fullName evidence="1">Uncharacterized protein</fullName>
    </submittedName>
</protein>
<gene>
    <name evidence="1" type="ORF">K0U00_14375</name>
</gene>
<proteinExistence type="predicted"/>
<keyword evidence="2" id="KW-1185">Reference proteome</keyword>
<evidence type="ECO:0000313" key="1">
    <source>
        <dbReference type="EMBL" id="MBW7455208.1"/>
    </source>
</evidence>
<name>A0ABS7C2S4_9BACL</name>
<dbReference type="EMBL" id="JAHZIK010000321">
    <property type="protein sequence ID" value="MBW7455208.1"/>
    <property type="molecule type" value="Genomic_DNA"/>
</dbReference>
<dbReference type="Proteomes" id="UP001519887">
    <property type="component" value="Unassembled WGS sequence"/>
</dbReference>
<accession>A0ABS7C2S4</accession>
<evidence type="ECO:0000313" key="2">
    <source>
        <dbReference type="Proteomes" id="UP001519887"/>
    </source>
</evidence>
<organism evidence="1 2">
    <name type="scientific">Paenibacillus sepulcri</name>
    <dbReference type="NCBI Taxonomy" id="359917"/>
    <lineage>
        <taxon>Bacteria</taxon>
        <taxon>Bacillati</taxon>
        <taxon>Bacillota</taxon>
        <taxon>Bacilli</taxon>
        <taxon>Bacillales</taxon>
        <taxon>Paenibacillaceae</taxon>
        <taxon>Paenibacillus</taxon>
    </lineage>
</organism>
<comment type="caution">
    <text evidence="1">The sequence shown here is derived from an EMBL/GenBank/DDBJ whole genome shotgun (WGS) entry which is preliminary data.</text>
</comment>